<dbReference type="PANTHER" id="PTHR33336">
    <property type="entry name" value="QUINOL MONOOXYGENASE YGIN-RELATED"/>
    <property type="match status" value="1"/>
</dbReference>
<dbReference type="SUPFAM" id="SSF54909">
    <property type="entry name" value="Dimeric alpha+beta barrel"/>
    <property type="match status" value="1"/>
</dbReference>
<sequence length="96" mass="11047">MNKHTFIFAKITPKNEFFDAARDAITEIIPQTRNESGCIEFTLHQDGSGSLYLYEEWASDEALELHHSMDYTKAVFEAYKSWLAVTPEITKLMKLA</sequence>
<feature type="domain" description="ABM" evidence="1">
    <location>
        <begin position="7"/>
        <end position="77"/>
    </location>
</feature>
<keyword evidence="3" id="KW-1185">Reference proteome</keyword>
<dbReference type="Pfam" id="PF03992">
    <property type="entry name" value="ABM"/>
    <property type="match status" value="1"/>
</dbReference>
<protein>
    <submittedName>
        <fullName evidence="2">Antibiotic biosynthesis monooxygenase</fullName>
    </submittedName>
</protein>
<dbReference type="PANTHER" id="PTHR33336:SF15">
    <property type="entry name" value="ABM DOMAIN-CONTAINING PROTEIN"/>
    <property type="match status" value="1"/>
</dbReference>
<evidence type="ECO:0000259" key="1">
    <source>
        <dbReference type="Pfam" id="PF03992"/>
    </source>
</evidence>
<name>A0A317C5S3_9GAMM</name>
<dbReference type="InterPro" id="IPR007138">
    <property type="entry name" value="ABM_dom"/>
</dbReference>
<dbReference type="InterPro" id="IPR011008">
    <property type="entry name" value="Dimeric_a/b-barrel"/>
</dbReference>
<reference evidence="2 3" key="1">
    <citation type="submission" date="2018-05" db="EMBL/GenBank/DDBJ databases">
        <title>Leucothrix arctica sp. nov., isolated from Arctic seawater.</title>
        <authorList>
            <person name="Choi A."/>
            <person name="Baek K."/>
        </authorList>
    </citation>
    <scope>NUCLEOTIDE SEQUENCE [LARGE SCALE GENOMIC DNA]</scope>
    <source>
        <strain evidence="2 3">IMCC9719</strain>
    </source>
</reference>
<organism evidence="2 3">
    <name type="scientific">Leucothrix arctica</name>
    <dbReference type="NCBI Taxonomy" id="1481894"/>
    <lineage>
        <taxon>Bacteria</taxon>
        <taxon>Pseudomonadati</taxon>
        <taxon>Pseudomonadota</taxon>
        <taxon>Gammaproteobacteria</taxon>
        <taxon>Thiotrichales</taxon>
        <taxon>Thiotrichaceae</taxon>
        <taxon>Leucothrix</taxon>
    </lineage>
</organism>
<dbReference type="Gene3D" id="3.30.70.100">
    <property type="match status" value="1"/>
</dbReference>
<keyword evidence="2" id="KW-0560">Oxidoreductase</keyword>
<accession>A0A317C5S3</accession>
<dbReference type="OrthoDB" id="6912333at2"/>
<dbReference type="RefSeq" id="WP_109825696.1">
    <property type="nucleotide sequence ID" value="NZ_QGKL01000042.1"/>
</dbReference>
<evidence type="ECO:0000313" key="3">
    <source>
        <dbReference type="Proteomes" id="UP000245506"/>
    </source>
</evidence>
<dbReference type="AlphaFoldDB" id="A0A317C5S3"/>
<evidence type="ECO:0000313" key="2">
    <source>
        <dbReference type="EMBL" id="PWQ93667.1"/>
    </source>
</evidence>
<dbReference type="Proteomes" id="UP000245506">
    <property type="component" value="Unassembled WGS sequence"/>
</dbReference>
<dbReference type="GO" id="GO:0004497">
    <property type="term" value="F:monooxygenase activity"/>
    <property type="evidence" value="ECO:0007669"/>
    <property type="project" value="UniProtKB-KW"/>
</dbReference>
<dbReference type="EMBL" id="QGKL01000042">
    <property type="protein sequence ID" value="PWQ93667.1"/>
    <property type="molecule type" value="Genomic_DNA"/>
</dbReference>
<comment type="caution">
    <text evidence="2">The sequence shown here is derived from an EMBL/GenBank/DDBJ whole genome shotgun (WGS) entry which is preliminary data.</text>
</comment>
<gene>
    <name evidence="2" type="ORF">DKT75_18820</name>
</gene>
<dbReference type="InterPro" id="IPR050744">
    <property type="entry name" value="AI-2_Isomerase_LsrG"/>
</dbReference>
<proteinExistence type="predicted"/>
<keyword evidence="2" id="KW-0503">Monooxygenase</keyword>